<dbReference type="GO" id="GO:0004725">
    <property type="term" value="F:protein tyrosine phosphatase activity"/>
    <property type="evidence" value="ECO:0007669"/>
    <property type="project" value="UniProtKB-EC"/>
</dbReference>
<dbReference type="PANTHER" id="PTHR11717:SF7">
    <property type="entry name" value="LOW MOLECULAR WEIGHT PHOSPHOTYROSINE PROTEIN PHOSPHATASE"/>
    <property type="match status" value="1"/>
</dbReference>
<dbReference type="SMART" id="SM00226">
    <property type="entry name" value="LMWPc"/>
    <property type="match status" value="1"/>
</dbReference>
<evidence type="ECO:0000256" key="2">
    <source>
        <dbReference type="ARBA" id="ARBA00013064"/>
    </source>
</evidence>
<dbReference type="InterPro" id="IPR023485">
    <property type="entry name" value="Ptyr_pPase"/>
</dbReference>
<protein>
    <recommendedName>
        <fullName evidence="2">protein-tyrosine-phosphatase</fullName>
        <ecNumber evidence="2">3.1.3.48</ecNumber>
    </recommendedName>
</protein>
<name>A0A9E2L2N6_9SPIR</name>
<feature type="active site" description="Nucleophile" evidence="5">
    <location>
        <position position="8"/>
    </location>
</feature>
<keyword evidence="3" id="KW-0378">Hydrolase</keyword>
<organism evidence="7 8">
    <name type="scientific">Candidatus Treponema excrementipullorum</name>
    <dbReference type="NCBI Taxonomy" id="2838768"/>
    <lineage>
        <taxon>Bacteria</taxon>
        <taxon>Pseudomonadati</taxon>
        <taxon>Spirochaetota</taxon>
        <taxon>Spirochaetia</taxon>
        <taxon>Spirochaetales</taxon>
        <taxon>Treponemataceae</taxon>
        <taxon>Treponema</taxon>
    </lineage>
</organism>
<keyword evidence="4" id="KW-0904">Protein phosphatase</keyword>
<dbReference type="Gene3D" id="3.40.50.2300">
    <property type="match status" value="1"/>
</dbReference>
<dbReference type="PRINTS" id="PR00719">
    <property type="entry name" value="LMWPTPASE"/>
</dbReference>
<evidence type="ECO:0000313" key="8">
    <source>
        <dbReference type="Proteomes" id="UP000823914"/>
    </source>
</evidence>
<dbReference type="InterPro" id="IPR036196">
    <property type="entry name" value="Ptyr_pPase_sf"/>
</dbReference>
<dbReference type="EC" id="3.1.3.48" evidence="2"/>
<proteinExistence type="inferred from homology"/>
<dbReference type="CDD" id="cd16343">
    <property type="entry name" value="LMWPTP"/>
    <property type="match status" value="1"/>
</dbReference>
<dbReference type="AlphaFoldDB" id="A0A9E2L2N6"/>
<dbReference type="SUPFAM" id="SSF52788">
    <property type="entry name" value="Phosphotyrosine protein phosphatases I"/>
    <property type="match status" value="1"/>
</dbReference>
<reference evidence="7" key="2">
    <citation type="submission" date="2021-04" db="EMBL/GenBank/DDBJ databases">
        <authorList>
            <person name="Gilroy R."/>
        </authorList>
    </citation>
    <scope>NUCLEOTIDE SEQUENCE</scope>
    <source>
        <strain evidence="7">Gambia15-2214</strain>
    </source>
</reference>
<evidence type="ECO:0000256" key="3">
    <source>
        <dbReference type="ARBA" id="ARBA00022801"/>
    </source>
</evidence>
<evidence type="ECO:0000256" key="4">
    <source>
        <dbReference type="ARBA" id="ARBA00022912"/>
    </source>
</evidence>
<sequence length="151" mass="16936">MTKILFVCHGNICRSTMAEYVMKYLVKEAGLEDSFFIDSAGTSREEIGNGVYYGTVAKLRSVGIPVGNHRARQITQADFKNFDYIVAMDRANVRNLQAVAPVAYRDKISKLLSYAGIADDIADPWYTGNFDETYEDVMTGCKALLKKIRPF</sequence>
<reference evidence="7" key="1">
    <citation type="journal article" date="2021" name="PeerJ">
        <title>Extensive microbial diversity within the chicken gut microbiome revealed by metagenomics and culture.</title>
        <authorList>
            <person name="Gilroy R."/>
            <person name="Ravi A."/>
            <person name="Getino M."/>
            <person name="Pursley I."/>
            <person name="Horton D.L."/>
            <person name="Alikhan N.F."/>
            <person name="Baker D."/>
            <person name="Gharbi K."/>
            <person name="Hall N."/>
            <person name="Watson M."/>
            <person name="Adriaenssens E.M."/>
            <person name="Foster-Nyarko E."/>
            <person name="Jarju S."/>
            <person name="Secka A."/>
            <person name="Antonio M."/>
            <person name="Oren A."/>
            <person name="Chaudhuri R.R."/>
            <person name="La Ragione R."/>
            <person name="Hildebrand F."/>
            <person name="Pallen M.J."/>
        </authorList>
    </citation>
    <scope>NUCLEOTIDE SEQUENCE</scope>
    <source>
        <strain evidence="7">Gambia15-2214</strain>
    </source>
</reference>
<comment type="caution">
    <text evidence="7">The sequence shown here is derived from an EMBL/GenBank/DDBJ whole genome shotgun (WGS) entry which is preliminary data.</text>
</comment>
<dbReference type="PANTHER" id="PTHR11717">
    <property type="entry name" value="LOW MOLECULAR WEIGHT PROTEIN TYROSINE PHOSPHATASE"/>
    <property type="match status" value="1"/>
</dbReference>
<feature type="active site" evidence="5">
    <location>
        <position position="14"/>
    </location>
</feature>
<dbReference type="InterPro" id="IPR017867">
    <property type="entry name" value="Tyr_phospatase_low_mol_wt"/>
</dbReference>
<gene>
    <name evidence="7" type="ORF">IAA16_08460</name>
</gene>
<evidence type="ECO:0000259" key="6">
    <source>
        <dbReference type="SMART" id="SM00226"/>
    </source>
</evidence>
<dbReference type="InterPro" id="IPR050438">
    <property type="entry name" value="LMW_PTPase"/>
</dbReference>
<comment type="similarity">
    <text evidence="1">Belongs to the low molecular weight phosphotyrosine protein phosphatase family.</text>
</comment>
<feature type="active site" description="Proton donor" evidence="5">
    <location>
        <position position="123"/>
    </location>
</feature>
<dbReference type="Proteomes" id="UP000823914">
    <property type="component" value="Unassembled WGS sequence"/>
</dbReference>
<evidence type="ECO:0000256" key="1">
    <source>
        <dbReference type="ARBA" id="ARBA00011063"/>
    </source>
</evidence>
<accession>A0A9E2L2N6</accession>
<feature type="domain" description="Phosphotyrosine protein phosphatase I" evidence="6">
    <location>
        <begin position="2"/>
        <end position="147"/>
    </location>
</feature>
<evidence type="ECO:0000313" key="7">
    <source>
        <dbReference type="EMBL" id="MBU3850583.1"/>
    </source>
</evidence>
<evidence type="ECO:0000256" key="5">
    <source>
        <dbReference type="PIRSR" id="PIRSR617867-1"/>
    </source>
</evidence>
<dbReference type="Pfam" id="PF01451">
    <property type="entry name" value="LMWPc"/>
    <property type="match status" value="1"/>
</dbReference>
<dbReference type="EMBL" id="JAHLFV010000197">
    <property type="protein sequence ID" value="MBU3850583.1"/>
    <property type="molecule type" value="Genomic_DNA"/>
</dbReference>